<comment type="caution">
    <text evidence="1">The sequence shown here is derived from an EMBL/GenBank/DDBJ whole genome shotgun (WGS) entry which is preliminary data.</text>
</comment>
<proteinExistence type="predicted"/>
<dbReference type="InterPro" id="IPR041965">
    <property type="entry name" value="TTRAP_sf"/>
</dbReference>
<name>K1U277_9ZZZZ</name>
<dbReference type="InterPro" id="IPR025468">
    <property type="entry name" value="TTRAP"/>
</dbReference>
<dbReference type="Gene3D" id="1.10.10.1850">
    <property type="entry name" value="Sporulation protein-like"/>
    <property type="match status" value="1"/>
</dbReference>
<sequence>MNITFEERQLMSLYNTGTRTGLIAALEEMRGYLAADETELRELTDSAIANAAQD</sequence>
<protein>
    <submittedName>
        <fullName evidence="1">Uncharacterized protein</fullName>
    </submittedName>
</protein>
<gene>
    <name evidence="1" type="ORF">OBE_00868</name>
</gene>
<evidence type="ECO:0000313" key="1">
    <source>
        <dbReference type="EMBL" id="EKC76383.1"/>
    </source>
</evidence>
<dbReference type="EMBL" id="AJWZ01000591">
    <property type="protein sequence ID" value="EKC76383.1"/>
    <property type="molecule type" value="Genomic_DNA"/>
</dbReference>
<dbReference type="Pfam" id="PF14203">
    <property type="entry name" value="TTRAP"/>
    <property type="match status" value="1"/>
</dbReference>
<accession>K1U277</accession>
<dbReference type="AlphaFoldDB" id="K1U277"/>
<organism evidence="1">
    <name type="scientific">human gut metagenome</name>
    <dbReference type="NCBI Taxonomy" id="408170"/>
    <lineage>
        <taxon>unclassified sequences</taxon>
        <taxon>metagenomes</taxon>
        <taxon>organismal metagenomes</taxon>
    </lineage>
</organism>
<reference evidence="1" key="1">
    <citation type="journal article" date="2013" name="Environ. Microbiol.">
        <title>Microbiota from the distal guts of lean and obese adolescents exhibit partial functional redundancy besides clear differences in community structure.</title>
        <authorList>
            <person name="Ferrer M."/>
            <person name="Ruiz A."/>
            <person name="Lanza F."/>
            <person name="Haange S.B."/>
            <person name="Oberbach A."/>
            <person name="Till H."/>
            <person name="Bargiela R."/>
            <person name="Campoy C."/>
            <person name="Segura M.T."/>
            <person name="Richter M."/>
            <person name="von Bergen M."/>
            <person name="Seifert J."/>
            <person name="Suarez A."/>
        </authorList>
    </citation>
    <scope>NUCLEOTIDE SEQUENCE</scope>
</reference>
<feature type="non-terminal residue" evidence="1">
    <location>
        <position position="54"/>
    </location>
</feature>